<name>A0A9X2B0U1_9BACL</name>
<accession>A0A9X2B0U1</accession>
<dbReference type="Proteomes" id="UP001139347">
    <property type="component" value="Unassembled WGS sequence"/>
</dbReference>
<feature type="domain" description="Smf/DprA SLOG" evidence="2">
    <location>
        <begin position="79"/>
        <end position="287"/>
    </location>
</feature>
<gene>
    <name evidence="4" type="primary">dprA</name>
    <name evidence="4" type="ORF">MUG84_02400</name>
</gene>
<dbReference type="Pfam" id="PF17782">
    <property type="entry name" value="WHD_DprA"/>
    <property type="match status" value="1"/>
</dbReference>
<dbReference type="AlphaFoldDB" id="A0A9X2B0U1"/>
<evidence type="ECO:0000256" key="1">
    <source>
        <dbReference type="ARBA" id="ARBA00006525"/>
    </source>
</evidence>
<dbReference type="InterPro" id="IPR036388">
    <property type="entry name" value="WH-like_DNA-bd_sf"/>
</dbReference>
<evidence type="ECO:0000259" key="3">
    <source>
        <dbReference type="Pfam" id="PF17782"/>
    </source>
</evidence>
<dbReference type="InterPro" id="IPR003488">
    <property type="entry name" value="DprA"/>
</dbReference>
<dbReference type="EMBL" id="JALIRP010000001">
    <property type="protein sequence ID" value="MCJ8010591.1"/>
    <property type="molecule type" value="Genomic_DNA"/>
</dbReference>
<sequence>MDIRWLLVALHETTGIGRKSITRLMAEGLLKEEMMDFGCREWEELGFNVEISERLAQNLSKPAILMKKEEKEHDPLVQTLTLLDSSYPAMLRESPDPPLVLYAKGNTGLFNQPAIAMVGTRIPTAYGKKMGGELAQGLCSGGLTIVSGLARGIDSICHEAALSCEGGTIAVMATGMDVIYPPENRALYVRMVKEGLIITEYPSGTKAHPGLFPQRNRIIAGLSLGTLVVEADERSGSLITADAALDAGRDVFAVPGPVTSPKSRGALNLIRQGAKMVCAAADILEEYDSWLPKGLKNTYNRERQVDENTVNEEGQLTTDELRLYHILEQGPFTLDELLQHSRWDFGHLHSVLLSLIIKKQITQLPGAIYKTI</sequence>
<dbReference type="RefSeq" id="WP_244719128.1">
    <property type="nucleotide sequence ID" value="NZ_JALIRP010000001.1"/>
</dbReference>
<evidence type="ECO:0000313" key="4">
    <source>
        <dbReference type="EMBL" id="MCJ8010591.1"/>
    </source>
</evidence>
<reference evidence="4" key="1">
    <citation type="submission" date="2022-04" db="EMBL/GenBank/DDBJ databases">
        <title>Paenibacillus mangrovi sp. nov., a novel endophytic bacterium isolated from bark of Kandelia candel.</title>
        <authorList>
            <person name="Tuo L."/>
        </authorList>
    </citation>
    <scope>NUCLEOTIDE SEQUENCE</scope>
    <source>
        <strain evidence="4">KQZ6P-2</strain>
    </source>
</reference>
<feature type="domain" description="DprA winged helix" evidence="3">
    <location>
        <begin position="315"/>
        <end position="366"/>
    </location>
</feature>
<protein>
    <submittedName>
        <fullName evidence="4">DNA-processing protein DprA</fullName>
    </submittedName>
</protein>
<evidence type="ECO:0000259" key="2">
    <source>
        <dbReference type="Pfam" id="PF02481"/>
    </source>
</evidence>
<dbReference type="NCBIfam" id="TIGR00732">
    <property type="entry name" value="dprA"/>
    <property type="match status" value="1"/>
</dbReference>
<dbReference type="PANTHER" id="PTHR43022:SF1">
    <property type="entry name" value="PROTEIN SMF"/>
    <property type="match status" value="1"/>
</dbReference>
<organism evidence="4 5">
    <name type="scientific">Paenibacillus mangrovi</name>
    <dbReference type="NCBI Taxonomy" id="2931978"/>
    <lineage>
        <taxon>Bacteria</taxon>
        <taxon>Bacillati</taxon>
        <taxon>Bacillota</taxon>
        <taxon>Bacilli</taxon>
        <taxon>Bacillales</taxon>
        <taxon>Paenibacillaceae</taxon>
        <taxon>Paenibacillus</taxon>
    </lineage>
</organism>
<dbReference type="SUPFAM" id="SSF102405">
    <property type="entry name" value="MCP/YpsA-like"/>
    <property type="match status" value="1"/>
</dbReference>
<comment type="caution">
    <text evidence="4">The sequence shown here is derived from an EMBL/GenBank/DDBJ whole genome shotgun (WGS) entry which is preliminary data.</text>
</comment>
<dbReference type="PANTHER" id="PTHR43022">
    <property type="entry name" value="PROTEIN SMF"/>
    <property type="match status" value="1"/>
</dbReference>
<dbReference type="InterPro" id="IPR041614">
    <property type="entry name" value="DprA_WH"/>
</dbReference>
<dbReference type="GO" id="GO:0009294">
    <property type="term" value="P:DNA-mediated transformation"/>
    <property type="evidence" value="ECO:0007669"/>
    <property type="project" value="InterPro"/>
</dbReference>
<keyword evidence="5" id="KW-1185">Reference proteome</keyword>
<proteinExistence type="inferred from homology"/>
<comment type="similarity">
    <text evidence="1">Belongs to the DprA/Smf family.</text>
</comment>
<evidence type="ECO:0000313" key="5">
    <source>
        <dbReference type="Proteomes" id="UP001139347"/>
    </source>
</evidence>
<dbReference type="Gene3D" id="1.10.10.10">
    <property type="entry name" value="Winged helix-like DNA-binding domain superfamily/Winged helix DNA-binding domain"/>
    <property type="match status" value="1"/>
</dbReference>
<dbReference type="Gene3D" id="3.40.50.450">
    <property type="match status" value="1"/>
</dbReference>
<dbReference type="Pfam" id="PF02481">
    <property type="entry name" value="DNA_processg_A"/>
    <property type="match status" value="1"/>
</dbReference>
<dbReference type="InterPro" id="IPR057666">
    <property type="entry name" value="DrpA_SLOG"/>
</dbReference>